<dbReference type="OrthoDB" id="1149075at2"/>
<dbReference type="Gene3D" id="3.30.1450.10">
    <property type="match status" value="1"/>
</dbReference>
<protein>
    <submittedName>
        <fullName evidence="3">Outer membrane protein assembly factor BamE</fullName>
    </submittedName>
</protein>
<proteinExistence type="predicted"/>
<gene>
    <name evidence="3" type="ORF">FQY79_09105</name>
</gene>
<accession>A0A5C5TYJ4</accession>
<dbReference type="Proteomes" id="UP000315949">
    <property type="component" value="Unassembled WGS sequence"/>
</dbReference>
<evidence type="ECO:0000313" key="4">
    <source>
        <dbReference type="Proteomes" id="UP000315949"/>
    </source>
</evidence>
<keyword evidence="4" id="KW-1185">Reference proteome</keyword>
<feature type="chain" id="PRO_5023148517" evidence="2">
    <location>
        <begin position="23"/>
        <end position="144"/>
    </location>
</feature>
<dbReference type="EMBL" id="VOHE01000004">
    <property type="protein sequence ID" value="TWT18796.1"/>
    <property type="molecule type" value="Genomic_DNA"/>
</dbReference>
<organism evidence="3 4">
    <name type="scientific">Luteimonas wenzhouensis</name>
    <dbReference type="NCBI Taxonomy" id="2599615"/>
    <lineage>
        <taxon>Bacteria</taxon>
        <taxon>Pseudomonadati</taxon>
        <taxon>Pseudomonadota</taxon>
        <taxon>Gammaproteobacteria</taxon>
        <taxon>Lysobacterales</taxon>
        <taxon>Lysobacteraceae</taxon>
        <taxon>Luteimonas</taxon>
    </lineage>
</organism>
<keyword evidence="1 2" id="KW-0732">Signal</keyword>
<evidence type="ECO:0000313" key="3">
    <source>
        <dbReference type="EMBL" id="TWT18796.1"/>
    </source>
</evidence>
<sequence>MHKTLLTTLAAACLLAALPASAGDSRGANPHELEFTDIEMDLPDYDEPFRRDGRLVAPERLAGIVPGASTAQVRELIGEPLRTGHGRRGPEWDYNLKLGLADHDYIVCQYKVVLDARGETVVETAWRRYQCRDAMAAHQAHAGG</sequence>
<dbReference type="InterPro" id="IPR037873">
    <property type="entry name" value="BamE-like"/>
</dbReference>
<comment type="caution">
    <text evidence="3">The sequence shown here is derived from an EMBL/GenBank/DDBJ whole genome shotgun (WGS) entry which is preliminary data.</text>
</comment>
<evidence type="ECO:0000256" key="1">
    <source>
        <dbReference type="ARBA" id="ARBA00022729"/>
    </source>
</evidence>
<feature type="signal peptide" evidence="2">
    <location>
        <begin position="1"/>
        <end position="22"/>
    </location>
</feature>
<dbReference type="AlphaFoldDB" id="A0A5C5TYJ4"/>
<dbReference type="RefSeq" id="WP_146312616.1">
    <property type="nucleotide sequence ID" value="NZ_VOHE01000004.1"/>
</dbReference>
<reference evidence="3 4" key="1">
    <citation type="submission" date="2019-07" db="EMBL/GenBank/DDBJ databases">
        <title>Luteimonas sp. YD-1 nov., isolated from acidic soil.</title>
        <authorList>
            <person name="Zhou J."/>
        </authorList>
    </citation>
    <scope>NUCLEOTIDE SEQUENCE [LARGE SCALE GENOMIC DNA]</scope>
    <source>
        <strain evidence="3 4">YD-1</strain>
    </source>
</reference>
<name>A0A5C5TYJ4_9GAMM</name>
<evidence type="ECO:0000256" key="2">
    <source>
        <dbReference type="SAM" id="SignalP"/>
    </source>
</evidence>